<proteinExistence type="inferred from homology"/>
<protein>
    <recommendedName>
        <fullName evidence="8">Probable membrane transporter protein</fullName>
    </recommendedName>
</protein>
<gene>
    <name evidence="9" type="ORF">EDC63_11723</name>
</gene>
<evidence type="ECO:0000256" key="3">
    <source>
        <dbReference type="ARBA" id="ARBA00022448"/>
    </source>
</evidence>
<keyword evidence="4 8" id="KW-1003">Cell membrane</keyword>
<dbReference type="GO" id="GO:0005886">
    <property type="term" value="C:plasma membrane"/>
    <property type="evidence" value="ECO:0007669"/>
    <property type="project" value="UniProtKB-SubCell"/>
</dbReference>
<feature type="transmembrane region" description="Helical" evidence="8">
    <location>
        <begin position="193"/>
        <end position="211"/>
    </location>
</feature>
<dbReference type="InterPro" id="IPR002781">
    <property type="entry name" value="TM_pro_TauE-like"/>
</dbReference>
<dbReference type="InterPro" id="IPR052017">
    <property type="entry name" value="TSUP"/>
</dbReference>
<feature type="transmembrane region" description="Helical" evidence="8">
    <location>
        <begin position="43"/>
        <end position="62"/>
    </location>
</feature>
<evidence type="ECO:0000313" key="9">
    <source>
        <dbReference type="EMBL" id="TCV82988.1"/>
    </source>
</evidence>
<keyword evidence="3" id="KW-0813">Transport</keyword>
<comment type="caution">
    <text evidence="9">The sequence shown here is derived from an EMBL/GenBank/DDBJ whole genome shotgun (WGS) entry which is preliminary data.</text>
</comment>
<evidence type="ECO:0000256" key="8">
    <source>
        <dbReference type="RuleBase" id="RU363041"/>
    </source>
</evidence>
<evidence type="ECO:0000256" key="2">
    <source>
        <dbReference type="ARBA" id="ARBA00009142"/>
    </source>
</evidence>
<feature type="transmembrane region" description="Helical" evidence="8">
    <location>
        <begin position="98"/>
        <end position="115"/>
    </location>
</feature>
<dbReference type="PANTHER" id="PTHR30269:SF37">
    <property type="entry name" value="MEMBRANE TRANSPORTER PROTEIN"/>
    <property type="match status" value="1"/>
</dbReference>
<evidence type="ECO:0000313" key="10">
    <source>
        <dbReference type="Proteomes" id="UP000295367"/>
    </source>
</evidence>
<dbReference type="Pfam" id="PF01925">
    <property type="entry name" value="TauE"/>
    <property type="match status" value="1"/>
</dbReference>
<comment type="similarity">
    <text evidence="2 8">Belongs to the 4-toluene sulfonate uptake permease (TSUP) (TC 2.A.102) family.</text>
</comment>
<feature type="transmembrane region" description="Helical" evidence="8">
    <location>
        <begin position="74"/>
        <end position="92"/>
    </location>
</feature>
<evidence type="ECO:0000256" key="4">
    <source>
        <dbReference type="ARBA" id="ARBA00022475"/>
    </source>
</evidence>
<organism evidence="9 10">
    <name type="scientific">Sulfurirhabdus autotrophica</name>
    <dbReference type="NCBI Taxonomy" id="1706046"/>
    <lineage>
        <taxon>Bacteria</taxon>
        <taxon>Pseudomonadati</taxon>
        <taxon>Pseudomonadota</taxon>
        <taxon>Betaproteobacteria</taxon>
        <taxon>Nitrosomonadales</taxon>
        <taxon>Sulfuricellaceae</taxon>
        <taxon>Sulfurirhabdus</taxon>
    </lineage>
</organism>
<dbReference type="EMBL" id="SMCO01000017">
    <property type="protein sequence ID" value="TCV82988.1"/>
    <property type="molecule type" value="Genomic_DNA"/>
</dbReference>
<name>A0A4R3XXJ8_9PROT</name>
<dbReference type="AlphaFoldDB" id="A0A4R3XXJ8"/>
<evidence type="ECO:0000256" key="7">
    <source>
        <dbReference type="ARBA" id="ARBA00023136"/>
    </source>
</evidence>
<keyword evidence="10" id="KW-1185">Reference proteome</keyword>
<dbReference type="PANTHER" id="PTHR30269">
    <property type="entry name" value="TRANSMEMBRANE PROTEIN YFCA"/>
    <property type="match status" value="1"/>
</dbReference>
<comment type="subcellular location">
    <subcellularLocation>
        <location evidence="1 8">Cell membrane</location>
        <topology evidence="1 8">Multi-pass membrane protein</topology>
    </subcellularLocation>
</comment>
<evidence type="ECO:0000256" key="6">
    <source>
        <dbReference type="ARBA" id="ARBA00022989"/>
    </source>
</evidence>
<reference evidence="9 10" key="1">
    <citation type="submission" date="2019-03" db="EMBL/GenBank/DDBJ databases">
        <title>Genomic Encyclopedia of Type Strains, Phase IV (KMG-IV): sequencing the most valuable type-strain genomes for metagenomic binning, comparative biology and taxonomic classification.</title>
        <authorList>
            <person name="Goeker M."/>
        </authorList>
    </citation>
    <scope>NUCLEOTIDE SEQUENCE [LARGE SCALE GENOMIC DNA]</scope>
    <source>
        <strain evidence="9 10">DSM 100309</strain>
    </source>
</reference>
<accession>A0A4R3XXJ8</accession>
<feature type="transmembrane region" description="Helical" evidence="8">
    <location>
        <begin position="165"/>
        <end position="187"/>
    </location>
</feature>
<feature type="transmembrane region" description="Helical" evidence="8">
    <location>
        <begin position="223"/>
        <end position="243"/>
    </location>
</feature>
<evidence type="ECO:0000256" key="5">
    <source>
        <dbReference type="ARBA" id="ARBA00022692"/>
    </source>
</evidence>
<keyword evidence="7 8" id="KW-0472">Membrane</keyword>
<keyword evidence="6 8" id="KW-1133">Transmembrane helix</keyword>
<evidence type="ECO:0000256" key="1">
    <source>
        <dbReference type="ARBA" id="ARBA00004651"/>
    </source>
</evidence>
<dbReference type="Proteomes" id="UP000295367">
    <property type="component" value="Unassembled WGS sequence"/>
</dbReference>
<feature type="transmembrane region" description="Helical" evidence="8">
    <location>
        <begin position="7"/>
        <end position="31"/>
    </location>
</feature>
<dbReference type="RefSeq" id="WP_223248139.1">
    <property type="nucleotide sequence ID" value="NZ_BHVT01000003.1"/>
</dbReference>
<keyword evidence="5 8" id="KW-0812">Transmembrane</keyword>
<sequence length="251" mass="26834">MNWETLAPAFVIIFTAYFIRGITGFGSGLIAVPLLAHLFPLQFVVPFVLVLDFIGSVVLSTGTRNQASWHELKILLPVGLIGVVLGVSLLISLPKEPLLGGLGLFVLAFGIRNVLNIHGSKIISRWWGIPAGLTGGTVSALFGTGGPPYVIYLSHRLQDKSVMRATTSVLFMIEGGARVVAFMIAGLFLQTNIALAILSAIPVMAIGLYLGNKTHIGISQQQILKLIGLLLVVSGSSLLWKAWILHIHPLG</sequence>